<organism evidence="2 3">
    <name type="scientific">Caerostris extrusa</name>
    <name type="common">Bark spider</name>
    <name type="synonym">Caerostris bankana</name>
    <dbReference type="NCBI Taxonomy" id="172846"/>
    <lineage>
        <taxon>Eukaryota</taxon>
        <taxon>Metazoa</taxon>
        <taxon>Ecdysozoa</taxon>
        <taxon>Arthropoda</taxon>
        <taxon>Chelicerata</taxon>
        <taxon>Arachnida</taxon>
        <taxon>Araneae</taxon>
        <taxon>Araneomorphae</taxon>
        <taxon>Entelegynae</taxon>
        <taxon>Araneoidea</taxon>
        <taxon>Araneidae</taxon>
        <taxon>Caerostris</taxon>
    </lineage>
</organism>
<evidence type="ECO:0000313" key="3">
    <source>
        <dbReference type="Proteomes" id="UP001054945"/>
    </source>
</evidence>
<accession>A0AAV4NBX7</accession>
<gene>
    <name evidence="2" type="ORF">CEXT_453631</name>
</gene>
<feature type="compositionally biased region" description="Polar residues" evidence="1">
    <location>
        <begin position="28"/>
        <end position="42"/>
    </location>
</feature>
<dbReference type="Proteomes" id="UP001054945">
    <property type="component" value="Unassembled WGS sequence"/>
</dbReference>
<reference evidence="2 3" key="1">
    <citation type="submission" date="2021-06" db="EMBL/GenBank/DDBJ databases">
        <title>Caerostris extrusa draft genome.</title>
        <authorList>
            <person name="Kono N."/>
            <person name="Arakawa K."/>
        </authorList>
    </citation>
    <scope>NUCLEOTIDE SEQUENCE [LARGE SCALE GENOMIC DNA]</scope>
</reference>
<evidence type="ECO:0000256" key="1">
    <source>
        <dbReference type="SAM" id="MobiDB-lite"/>
    </source>
</evidence>
<dbReference type="AlphaFoldDB" id="A0AAV4NBX7"/>
<feature type="compositionally biased region" description="Low complexity" evidence="1">
    <location>
        <begin position="12"/>
        <end position="27"/>
    </location>
</feature>
<name>A0AAV4NBX7_CAEEX</name>
<proteinExistence type="predicted"/>
<keyword evidence="3" id="KW-1185">Reference proteome</keyword>
<protein>
    <submittedName>
        <fullName evidence="2">Uncharacterized protein</fullName>
    </submittedName>
</protein>
<comment type="caution">
    <text evidence="2">The sequence shown here is derived from an EMBL/GenBank/DDBJ whole genome shotgun (WGS) entry which is preliminary data.</text>
</comment>
<dbReference type="EMBL" id="BPLR01003220">
    <property type="protein sequence ID" value="GIX82285.1"/>
    <property type="molecule type" value="Genomic_DNA"/>
</dbReference>
<feature type="compositionally biased region" description="Polar residues" evidence="1">
    <location>
        <begin position="1"/>
        <end position="11"/>
    </location>
</feature>
<sequence>MPIQKTKNSQDSISRSIESIRLSTTRTQNSLSNSQTGSVNKNTHFKFPPVAFHPVIFADRRCNFKREAGTLTQRGMEEMANNSSFPLK</sequence>
<feature type="region of interest" description="Disordered" evidence="1">
    <location>
        <begin position="1"/>
        <end position="43"/>
    </location>
</feature>
<evidence type="ECO:0000313" key="2">
    <source>
        <dbReference type="EMBL" id="GIX82285.1"/>
    </source>
</evidence>